<evidence type="ECO:0000259" key="2">
    <source>
        <dbReference type="Pfam" id="PF14129"/>
    </source>
</evidence>
<dbReference type="AlphaFoldDB" id="A0A3G2LAY1"/>
<keyword evidence="1" id="KW-0175">Coiled coil</keyword>
<dbReference type="Proteomes" id="UP000276309">
    <property type="component" value="Chromosome"/>
</dbReference>
<evidence type="ECO:0000313" key="3">
    <source>
        <dbReference type="EMBL" id="AYN69407.1"/>
    </source>
</evidence>
<feature type="coiled-coil region" evidence="1">
    <location>
        <begin position="114"/>
        <end position="146"/>
    </location>
</feature>
<dbReference type="PROSITE" id="PS51257">
    <property type="entry name" value="PROKAR_LIPOPROTEIN"/>
    <property type="match status" value="1"/>
</dbReference>
<accession>A0A3G2LAY1</accession>
<evidence type="ECO:0000313" key="4">
    <source>
        <dbReference type="Proteomes" id="UP000276309"/>
    </source>
</evidence>
<gene>
    <name evidence="3" type="ORF">D1013_19465</name>
</gene>
<name>A0A3G2LAY1_9FLAO</name>
<dbReference type="InterPro" id="IPR025381">
    <property type="entry name" value="DUF4296"/>
</dbReference>
<dbReference type="RefSeq" id="WP_121850413.1">
    <property type="nucleotide sequence ID" value="NZ_CP032050.1"/>
</dbReference>
<reference evidence="3 4" key="1">
    <citation type="submission" date="2018-08" db="EMBL/GenBank/DDBJ databases">
        <title>The reduced genetic potential of extracellular carbohydrate catabolism in Euzebyella marina RN62, a Flavobacteriia bacterium isolated from the hadal water.</title>
        <authorList>
            <person name="Xue C."/>
        </authorList>
    </citation>
    <scope>NUCLEOTIDE SEQUENCE [LARGE SCALE GENOMIC DNA]</scope>
    <source>
        <strain evidence="3 4">RN62</strain>
    </source>
</reference>
<protein>
    <submittedName>
        <fullName evidence="3">DUF4296 domain-containing protein</fullName>
    </submittedName>
</protein>
<organism evidence="3 4">
    <name type="scientific">Euzebyella marina</name>
    <dbReference type="NCBI Taxonomy" id="1761453"/>
    <lineage>
        <taxon>Bacteria</taxon>
        <taxon>Pseudomonadati</taxon>
        <taxon>Bacteroidota</taxon>
        <taxon>Flavobacteriia</taxon>
        <taxon>Flavobacteriales</taxon>
        <taxon>Flavobacteriaceae</taxon>
        <taxon>Euzebyella</taxon>
    </lineage>
</organism>
<evidence type="ECO:0000256" key="1">
    <source>
        <dbReference type="SAM" id="Coils"/>
    </source>
</evidence>
<dbReference type="KEGG" id="emar:D1013_19465"/>
<proteinExistence type="predicted"/>
<keyword evidence="4" id="KW-1185">Reference proteome</keyword>
<dbReference type="Pfam" id="PF14129">
    <property type="entry name" value="DUF4296"/>
    <property type="match status" value="1"/>
</dbReference>
<sequence length="149" mass="17169">MAIKLKIVLFCSVVLLCACNDQLIEPPENLIGKDKMVLILKDVAIINAAKTTNVSVLRENNVDIMEYIYAKYDVDSLQFVESDKYYASLPAEYKTMYLNVEALLEKDQNVFKEAKEVQDSIKRIELERKQEEAQRVKDSLREISESKTK</sequence>
<feature type="domain" description="DUF4296" evidence="2">
    <location>
        <begin position="27"/>
        <end position="108"/>
    </location>
</feature>
<dbReference type="OrthoDB" id="1525222at2"/>
<dbReference type="EMBL" id="CP032050">
    <property type="protein sequence ID" value="AYN69407.1"/>
    <property type="molecule type" value="Genomic_DNA"/>
</dbReference>